<evidence type="ECO:0000313" key="3">
    <source>
        <dbReference type="Proteomes" id="UP000298246"/>
    </source>
</evidence>
<proteinExistence type="predicted"/>
<gene>
    <name evidence="2" type="ORF">B5M42_07140</name>
</gene>
<evidence type="ECO:0000313" key="2">
    <source>
        <dbReference type="EMBL" id="TFE89232.1"/>
    </source>
</evidence>
<dbReference type="AlphaFoldDB" id="A0A4Y8Q5D3"/>
<evidence type="ECO:0000256" key="1">
    <source>
        <dbReference type="SAM" id="SignalP"/>
    </source>
</evidence>
<feature type="chain" id="PRO_5021260249" evidence="1">
    <location>
        <begin position="26"/>
        <end position="306"/>
    </location>
</feature>
<sequence>MNKKLAMVGIGAVVGTMLLASSVYAGVGDAPGYEALKTAVRKTAAVDNVTRQVNVSVQDNGQSLLDVRSTIKMDRASDAGSAAVAVTSGGVEQTVAFYSQDGQHIVKTDGSDVYKLLPGDEGRGRDHRPQWNGPADPQAGHEAEQVFDALVGNLKNYVVLDEGPGSTKDIRVQLSGSQIPAVVNTIGSLLIKHGAAAQGGHQLTPSDTLGFDTASLREAMPHLTQDVKIDEVKLNATVDADDHITNQTAQIEISGKDADGRGHAVIVSMDMSLSSLNATVPDKVDLSGKQVEQVELPESRGWKHHE</sequence>
<reference evidence="2 3" key="1">
    <citation type="submission" date="2017-03" db="EMBL/GenBank/DDBJ databases">
        <title>Isolation of Levoglucosan Utilizing Bacteria.</title>
        <authorList>
            <person name="Arya A.S."/>
        </authorList>
    </citation>
    <scope>NUCLEOTIDE SEQUENCE [LARGE SCALE GENOMIC DNA]</scope>
    <source>
        <strain evidence="2 3">MEC069</strain>
    </source>
</reference>
<dbReference type="OrthoDB" id="2820357at2"/>
<feature type="signal peptide" evidence="1">
    <location>
        <begin position="1"/>
        <end position="25"/>
    </location>
</feature>
<keyword evidence="1" id="KW-0732">Signal</keyword>
<name>A0A4Y8Q5D3_9BACL</name>
<dbReference type="EMBL" id="MYFO01000007">
    <property type="protein sequence ID" value="TFE89232.1"/>
    <property type="molecule type" value="Genomic_DNA"/>
</dbReference>
<dbReference type="RefSeq" id="WP_134751215.1">
    <property type="nucleotide sequence ID" value="NZ_MYFO02000005.1"/>
</dbReference>
<organism evidence="2 3">
    <name type="scientific">Paenibacillus athensensis</name>
    <dbReference type="NCBI Taxonomy" id="1967502"/>
    <lineage>
        <taxon>Bacteria</taxon>
        <taxon>Bacillati</taxon>
        <taxon>Bacillota</taxon>
        <taxon>Bacilli</taxon>
        <taxon>Bacillales</taxon>
        <taxon>Paenibacillaceae</taxon>
        <taxon>Paenibacillus</taxon>
    </lineage>
</organism>
<comment type="caution">
    <text evidence="2">The sequence shown here is derived from an EMBL/GenBank/DDBJ whole genome shotgun (WGS) entry which is preliminary data.</text>
</comment>
<keyword evidence="3" id="KW-1185">Reference proteome</keyword>
<dbReference type="Proteomes" id="UP000298246">
    <property type="component" value="Unassembled WGS sequence"/>
</dbReference>
<protein>
    <submittedName>
        <fullName evidence="2">Uncharacterized protein</fullName>
    </submittedName>
</protein>
<accession>A0A4Y8Q5D3</accession>